<keyword evidence="3" id="KW-1185">Reference proteome</keyword>
<feature type="compositionally biased region" description="Polar residues" evidence="1">
    <location>
        <begin position="48"/>
        <end position="63"/>
    </location>
</feature>
<protein>
    <submittedName>
        <fullName evidence="2">Uncharacterized protein</fullName>
    </submittedName>
</protein>
<dbReference type="RefSeq" id="WP_106196777.1">
    <property type="nucleotide sequence ID" value="NZ_PVTF01000024.1"/>
</dbReference>
<feature type="region of interest" description="Disordered" evidence="1">
    <location>
        <begin position="1"/>
        <end position="75"/>
    </location>
</feature>
<name>A0A2T0SA95_9PSEU</name>
<sequence length="75" mass="8024">MTETPASKDATDATDTAVEAVEAPNPEAEAVPEFVPNRRDRRGGAKKANQNSSIPGQMHNSNVVGKRSFTNRRSG</sequence>
<evidence type="ECO:0000313" key="3">
    <source>
        <dbReference type="Proteomes" id="UP000239494"/>
    </source>
</evidence>
<reference evidence="2 3" key="1">
    <citation type="submission" date="2018-03" db="EMBL/GenBank/DDBJ databases">
        <title>Genomic Encyclopedia of Archaeal and Bacterial Type Strains, Phase II (KMG-II): from individual species to whole genera.</title>
        <authorList>
            <person name="Goeker M."/>
        </authorList>
    </citation>
    <scope>NUCLEOTIDE SEQUENCE [LARGE SCALE GENOMIC DNA]</scope>
    <source>
        <strain evidence="2 3">DSM 44720</strain>
    </source>
</reference>
<dbReference type="AlphaFoldDB" id="A0A2T0SA95"/>
<comment type="caution">
    <text evidence="2">The sequence shown here is derived from an EMBL/GenBank/DDBJ whole genome shotgun (WGS) entry which is preliminary data.</text>
</comment>
<organism evidence="2 3">
    <name type="scientific">Umezawaea tangerina</name>
    <dbReference type="NCBI Taxonomy" id="84725"/>
    <lineage>
        <taxon>Bacteria</taxon>
        <taxon>Bacillati</taxon>
        <taxon>Actinomycetota</taxon>
        <taxon>Actinomycetes</taxon>
        <taxon>Pseudonocardiales</taxon>
        <taxon>Pseudonocardiaceae</taxon>
        <taxon>Umezawaea</taxon>
    </lineage>
</organism>
<dbReference type="Proteomes" id="UP000239494">
    <property type="component" value="Unassembled WGS sequence"/>
</dbReference>
<gene>
    <name evidence="2" type="ORF">CLV43_12472</name>
</gene>
<evidence type="ECO:0000256" key="1">
    <source>
        <dbReference type="SAM" id="MobiDB-lite"/>
    </source>
</evidence>
<dbReference type="EMBL" id="PVTF01000024">
    <property type="protein sequence ID" value="PRY30340.1"/>
    <property type="molecule type" value="Genomic_DNA"/>
</dbReference>
<proteinExistence type="predicted"/>
<feature type="compositionally biased region" description="Low complexity" evidence="1">
    <location>
        <begin position="13"/>
        <end position="35"/>
    </location>
</feature>
<accession>A0A2T0SA95</accession>
<evidence type="ECO:0000313" key="2">
    <source>
        <dbReference type="EMBL" id="PRY30340.1"/>
    </source>
</evidence>